<evidence type="ECO:0000313" key="5">
    <source>
        <dbReference type="Proteomes" id="UP000053681"/>
    </source>
</evidence>
<name>A0A0V8JS51_9BACI</name>
<proteinExistence type="predicted"/>
<keyword evidence="5" id="KW-1185">Reference proteome</keyword>
<comment type="caution">
    <text evidence="4">The sequence shown here is derived from an EMBL/GenBank/DDBJ whole genome shotgun (WGS) entry which is preliminary data.</text>
</comment>
<dbReference type="Pfam" id="PF05065">
    <property type="entry name" value="Phage_capsid"/>
    <property type="match status" value="1"/>
</dbReference>
<comment type="subcellular location">
    <subcellularLocation>
        <location evidence="1">Virion</location>
    </subcellularLocation>
</comment>
<dbReference type="Proteomes" id="UP000053681">
    <property type="component" value="Unassembled WGS sequence"/>
</dbReference>
<evidence type="ECO:0000259" key="3">
    <source>
        <dbReference type="Pfam" id="PF05065"/>
    </source>
</evidence>
<evidence type="ECO:0000256" key="1">
    <source>
        <dbReference type="ARBA" id="ARBA00004328"/>
    </source>
</evidence>
<protein>
    <submittedName>
        <fullName evidence="4">Capsid protein</fullName>
    </submittedName>
</protein>
<dbReference type="RefSeq" id="WP_062686280.1">
    <property type="nucleotide sequence ID" value="NZ_KQ758627.1"/>
</dbReference>
<dbReference type="EMBL" id="LNQP01000001">
    <property type="protein sequence ID" value="KSU89874.1"/>
    <property type="molecule type" value="Genomic_DNA"/>
</dbReference>
<reference evidence="4 5" key="1">
    <citation type="submission" date="2015-11" db="EMBL/GenBank/DDBJ databases">
        <title>Bacillus caseinolyticus sp nov.</title>
        <authorList>
            <person name="Dastager S.G."/>
            <person name="Mawlankar R."/>
        </authorList>
    </citation>
    <scope>NUCLEOTIDE SEQUENCE [LARGE SCALE GENOMIC DNA]</scope>
    <source>
        <strain evidence="4 5">SGD-V-76</strain>
    </source>
</reference>
<sequence length="401" mass="44384">MKSFDIQYFAVRTLEGIQQRRQEIRSILEGDDENINLDELEQELRELEDAATAIERRQRLMQEATSINDGTSAESRTIQTFNTSTTEERDLGTDSMEYRNAFMNYVLRSEEIPAELRTVTKTGDVGSVIPQTVLNRIIEKIEAVGMILPLVTRTSIKGGVTVPTSAVKPVATWVAEGEGSEKQKKTTGSITFNYHKLRCAVAVSLEVDTMALSVFETTLVNNVVEAMTKAIEQAIINGDGIGKPKGILAETPLSGQALDVSKIEYKTLTDAEAALPLEYESNAVWCMTKKTFMNFASMVDTTGQPIARVTYGISGKPERTLLGRNVILCNYIDSFATATAETPFAFLYNFKDYILNTNYQMGVKKYEDNETDDLVTKSIMIVDGKAVDINSLVVLKKAATI</sequence>
<feature type="coiled-coil region" evidence="2">
    <location>
        <begin position="30"/>
        <end position="64"/>
    </location>
</feature>
<organism evidence="4 5">
    <name type="scientific">Priestia veravalensis</name>
    <dbReference type="NCBI Taxonomy" id="1414648"/>
    <lineage>
        <taxon>Bacteria</taxon>
        <taxon>Bacillati</taxon>
        <taxon>Bacillota</taxon>
        <taxon>Bacilli</taxon>
        <taxon>Bacillales</taxon>
        <taxon>Bacillaceae</taxon>
        <taxon>Priestia</taxon>
    </lineage>
</organism>
<dbReference type="InterPro" id="IPR054612">
    <property type="entry name" value="Phage_capsid-like_C"/>
</dbReference>
<dbReference type="Gene3D" id="3.30.2400.10">
    <property type="entry name" value="Major capsid protein gp5"/>
    <property type="match status" value="1"/>
</dbReference>
<dbReference type="InterPro" id="IPR024455">
    <property type="entry name" value="Phage_capsid"/>
</dbReference>
<dbReference type="SUPFAM" id="SSF56563">
    <property type="entry name" value="Major capsid protein gp5"/>
    <property type="match status" value="1"/>
</dbReference>
<dbReference type="AlphaFoldDB" id="A0A0V8JS51"/>
<evidence type="ECO:0000313" key="4">
    <source>
        <dbReference type="EMBL" id="KSU89874.1"/>
    </source>
</evidence>
<accession>A0A0V8JS51</accession>
<dbReference type="NCBIfam" id="TIGR01554">
    <property type="entry name" value="major_cap_HK97"/>
    <property type="match status" value="1"/>
</dbReference>
<feature type="domain" description="Phage capsid-like C-terminal" evidence="3">
    <location>
        <begin position="126"/>
        <end position="396"/>
    </location>
</feature>
<evidence type="ECO:0000256" key="2">
    <source>
        <dbReference type="SAM" id="Coils"/>
    </source>
</evidence>
<gene>
    <name evidence="4" type="ORF">AS180_00155</name>
</gene>
<keyword evidence="2" id="KW-0175">Coiled coil</keyword>